<keyword evidence="3" id="KW-1185">Reference proteome</keyword>
<dbReference type="Pfam" id="PF14111">
    <property type="entry name" value="DUF4283"/>
    <property type="match status" value="1"/>
</dbReference>
<comment type="caution">
    <text evidence="2">The sequence shown here is derived from an EMBL/GenBank/DDBJ whole genome shotgun (WGS) entry which is preliminary data.</text>
</comment>
<accession>A0ABD2YRW9</accession>
<dbReference type="EMBL" id="JBJUIK010000012">
    <property type="protein sequence ID" value="KAL3510126.1"/>
    <property type="molecule type" value="Genomic_DNA"/>
</dbReference>
<name>A0ABD2YRW9_9GENT</name>
<evidence type="ECO:0000313" key="3">
    <source>
        <dbReference type="Proteomes" id="UP001630127"/>
    </source>
</evidence>
<proteinExistence type="predicted"/>
<feature type="domain" description="DUF4283" evidence="1">
    <location>
        <begin position="35"/>
        <end position="110"/>
    </location>
</feature>
<dbReference type="Proteomes" id="UP001630127">
    <property type="component" value="Unassembled WGS sequence"/>
</dbReference>
<gene>
    <name evidence="2" type="ORF">ACH5RR_029527</name>
</gene>
<organism evidence="2 3">
    <name type="scientific">Cinchona calisaya</name>
    <dbReference type="NCBI Taxonomy" id="153742"/>
    <lineage>
        <taxon>Eukaryota</taxon>
        <taxon>Viridiplantae</taxon>
        <taxon>Streptophyta</taxon>
        <taxon>Embryophyta</taxon>
        <taxon>Tracheophyta</taxon>
        <taxon>Spermatophyta</taxon>
        <taxon>Magnoliopsida</taxon>
        <taxon>eudicotyledons</taxon>
        <taxon>Gunneridae</taxon>
        <taxon>Pentapetalae</taxon>
        <taxon>asterids</taxon>
        <taxon>lamiids</taxon>
        <taxon>Gentianales</taxon>
        <taxon>Rubiaceae</taxon>
        <taxon>Cinchonoideae</taxon>
        <taxon>Cinchoneae</taxon>
        <taxon>Cinchona</taxon>
    </lineage>
</organism>
<protein>
    <recommendedName>
        <fullName evidence="1">DUF4283 domain-containing protein</fullName>
    </recommendedName>
</protein>
<evidence type="ECO:0000313" key="2">
    <source>
        <dbReference type="EMBL" id="KAL3510126.1"/>
    </source>
</evidence>
<evidence type="ECO:0000259" key="1">
    <source>
        <dbReference type="Pfam" id="PF14111"/>
    </source>
</evidence>
<reference evidence="2 3" key="1">
    <citation type="submission" date="2024-11" db="EMBL/GenBank/DDBJ databases">
        <title>A near-complete genome assembly of Cinchona calisaya.</title>
        <authorList>
            <person name="Lian D.C."/>
            <person name="Zhao X.W."/>
            <person name="Wei L."/>
        </authorList>
    </citation>
    <scope>NUCLEOTIDE SEQUENCE [LARGE SCALE GENOMIC DNA]</scope>
    <source>
        <tissue evidence="2">Nenye</tissue>
    </source>
</reference>
<dbReference type="AlphaFoldDB" id="A0ABD2YRW9"/>
<dbReference type="InterPro" id="IPR025558">
    <property type="entry name" value="DUF4283"/>
</dbReference>
<sequence>MDEDVVQKFQGFILNSWEQSGVVLDSSDTFDGRIECVMSLLGRVYTHKIANFNGLKAAMQIAWNFPVGYRVVELGPNSFQFFFSDKKGINKILSRRPWFFDNQFFYFETMAQWYG</sequence>